<comment type="caution">
    <text evidence="1">The sequence shown here is derived from an EMBL/GenBank/DDBJ whole genome shotgun (WGS) entry which is preliminary data.</text>
</comment>
<accession>A0A1R3JFG1</accession>
<keyword evidence="2" id="KW-1185">Reference proteome</keyword>
<proteinExistence type="predicted"/>
<name>A0A1R3JFG1_9ROSI</name>
<dbReference type="Proteomes" id="UP000187203">
    <property type="component" value="Unassembled WGS sequence"/>
</dbReference>
<dbReference type="EMBL" id="AWUE01016255">
    <property type="protein sequence ID" value="OMO93565.1"/>
    <property type="molecule type" value="Genomic_DNA"/>
</dbReference>
<protein>
    <submittedName>
        <fullName evidence="1">TMV resistance protein N-like protein</fullName>
    </submittedName>
</protein>
<gene>
    <name evidence="1" type="ORF">COLO4_16833</name>
</gene>
<organism evidence="1 2">
    <name type="scientific">Corchorus olitorius</name>
    <dbReference type="NCBI Taxonomy" id="93759"/>
    <lineage>
        <taxon>Eukaryota</taxon>
        <taxon>Viridiplantae</taxon>
        <taxon>Streptophyta</taxon>
        <taxon>Embryophyta</taxon>
        <taxon>Tracheophyta</taxon>
        <taxon>Spermatophyta</taxon>
        <taxon>Magnoliopsida</taxon>
        <taxon>eudicotyledons</taxon>
        <taxon>Gunneridae</taxon>
        <taxon>Pentapetalae</taxon>
        <taxon>rosids</taxon>
        <taxon>malvids</taxon>
        <taxon>Malvales</taxon>
        <taxon>Malvaceae</taxon>
        <taxon>Grewioideae</taxon>
        <taxon>Apeibeae</taxon>
        <taxon>Corchorus</taxon>
    </lineage>
</organism>
<evidence type="ECO:0000313" key="2">
    <source>
        <dbReference type="Proteomes" id="UP000187203"/>
    </source>
</evidence>
<dbReference type="Gene3D" id="3.40.50.10140">
    <property type="entry name" value="Toll/interleukin-1 receptor homology (TIR) domain"/>
    <property type="match status" value="1"/>
</dbReference>
<reference evidence="2" key="1">
    <citation type="submission" date="2013-09" db="EMBL/GenBank/DDBJ databases">
        <title>Corchorus olitorius genome sequencing.</title>
        <authorList>
            <person name="Alam M."/>
            <person name="Haque M.S."/>
            <person name="Islam M.S."/>
            <person name="Emdad E.M."/>
            <person name="Islam M.M."/>
            <person name="Ahmed B."/>
            <person name="Halim A."/>
            <person name="Hossen Q.M.M."/>
            <person name="Hossain M.Z."/>
            <person name="Ahmed R."/>
            <person name="Khan M.M."/>
            <person name="Islam R."/>
            <person name="Rashid M.M."/>
            <person name="Khan S.A."/>
            <person name="Rahman M.S."/>
            <person name="Alam M."/>
            <person name="Yahiya A.S."/>
            <person name="Khan M.S."/>
            <person name="Azam M.S."/>
            <person name="Haque T."/>
            <person name="Lashkar M.Z.H."/>
            <person name="Akhand A.I."/>
            <person name="Morshed G."/>
            <person name="Roy S."/>
            <person name="Uddin K.S."/>
            <person name="Rabeya T."/>
            <person name="Hossain A.S."/>
            <person name="Chowdhury A."/>
            <person name="Snigdha A.R."/>
            <person name="Mortoza M.S."/>
            <person name="Matin S.A."/>
            <person name="Hoque S.M.E."/>
            <person name="Islam M.K."/>
            <person name="Roy D.K."/>
            <person name="Haider R."/>
            <person name="Moosa M.M."/>
            <person name="Elias S.M."/>
            <person name="Hasan A.M."/>
            <person name="Jahan S."/>
            <person name="Shafiuddin M."/>
            <person name="Mahmood N."/>
            <person name="Shommy N.S."/>
        </authorList>
    </citation>
    <scope>NUCLEOTIDE SEQUENCE [LARGE SCALE GENOMIC DNA]</scope>
    <source>
        <strain evidence="2">cv. O-4</strain>
    </source>
</reference>
<dbReference type="InterPro" id="IPR035897">
    <property type="entry name" value="Toll_tir_struct_dom_sf"/>
</dbReference>
<evidence type="ECO:0000313" key="1">
    <source>
        <dbReference type="EMBL" id="OMO93565.1"/>
    </source>
</evidence>
<sequence length="40" mass="4788">MALKRKRFSEADCSYSSSNSKYDYEVFLSFRGEDTRRFIP</sequence>
<dbReference type="AlphaFoldDB" id="A0A1R3JFG1"/>